<dbReference type="SUPFAM" id="SSF103473">
    <property type="entry name" value="MFS general substrate transporter"/>
    <property type="match status" value="1"/>
</dbReference>
<evidence type="ECO:0000313" key="9">
    <source>
        <dbReference type="EMBL" id="GMA96733.1"/>
    </source>
</evidence>
<dbReference type="InterPro" id="IPR036259">
    <property type="entry name" value="MFS_trans_sf"/>
</dbReference>
<evidence type="ECO:0000256" key="7">
    <source>
        <dbReference type="SAM" id="Phobius"/>
    </source>
</evidence>
<feature type="transmembrane region" description="Helical" evidence="7">
    <location>
        <begin position="275"/>
        <end position="294"/>
    </location>
</feature>
<feature type="transmembrane region" description="Helical" evidence="7">
    <location>
        <begin position="140"/>
        <end position="160"/>
    </location>
</feature>
<dbReference type="InterPro" id="IPR020846">
    <property type="entry name" value="MFS_dom"/>
</dbReference>
<proteinExistence type="predicted"/>
<comment type="caution">
    <text evidence="9">The sequence shown here is derived from an EMBL/GenBank/DDBJ whole genome shotgun (WGS) entry which is preliminary data.</text>
</comment>
<dbReference type="InterPro" id="IPR011701">
    <property type="entry name" value="MFS"/>
</dbReference>
<evidence type="ECO:0000256" key="6">
    <source>
        <dbReference type="SAM" id="MobiDB-lite"/>
    </source>
</evidence>
<sequence>MTNVEQSYSRSGLMMRWAILAFALFLMGTNSFVIAGVLPQIAHDLQVRTTDIGFTITAYALVVAVLAPAAAVTLAHLSRTTLMVAGLAAFLVGVVIAGIAPDYAIFAIGRVVAAVGGAALVPTATAAAAAITSPERRGQAIAVVGIGFTLASAVGAPLGTALSAVIGWRAAMLIVAALAALTMPLLAFGVRRVPLGAPISLARRFAVLRDGRILLPLLTTLFIAAGFNLLYIFSSAVTGYTGTALAALLLVYGVFGIVGNTISGPLTDRFGSRRIGIAFMVVETLALAAVALVGHSFVGLVIAFVVWGLSAFGSVIPVQHRLLAVDSRTASVAISWFSTALYLGIAIAPLAGAASLSAGDTALIPVFGAVATLVGLVAFVAGYALRGRRQSAAEETAAVELAEEAEPPGQGAAQRETPQEAATLGS</sequence>
<dbReference type="Pfam" id="PF07690">
    <property type="entry name" value="MFS_1"/>
    <property type="match status" value="1"/>
</dbReference>
<evidence type="ECO:0000256" key="2">
    <source>
        <dbReference type="ARBA" id="ARBA00022475"/>
    </source>
</evidence>
<keyword evidence="4 7" id="KW-1133">Transmembrane helix</keyword>
<name>A0ABQ6K7V9_9MICO</name>
<dbReference type="PANTHER" id="PTHR43124:SF10">
    <property type="entry name" value="PURINE EFFLUX PUMP PBUE"/>
    <property type="match status" value="1"/>
</dbReference>
<keyword evidence="10" id="KW-1185">Reference proteome</keyword>
<feature type="transmembrane region" description="Helical" evidence="7">
    <location>
        <begin position="300"/>
        <end position="318"/>
    </location>
</feature>
<evidence type="ECO:0000259" key="8">
    <source>
        <dbReference type="PROSITE" id="PS50850"/>
    </source>
</evidence>
<evidence type="ECO:0000256" key="1">
    <source>
        <dbReference type="ARBA" id="ARBA00004651"/>
    </source>
</evidence>
<feature type="transmembrane region" description="Helical" evidence="7">
    <location>
        <begin position="107"/>
        <end position="128"/>
    </location>
</feature>
<dbReference type="RefSeq" id="WP_344202843.1">
    <property type="nucleotide sequence ID" value="NZ_BAAAQO010000004.1"/>
</dbReference>
<dbReference type="Proteomes" id="UP001157034">
    <property type="component" value="Unassembled WGS sequence"/>
</dbReference>
<dbReference type="PROSITE" id="PS50850">
    <property type="entry name" value="MFS"/>
    <property type="match status" value="1"/>
</dbReference>
<keyword evidence="3 7" id="KW-0812">Transmembrane</keyword>
<dbReference type="EMBL" id="BSVB01000001">
    <property type="protein sequence ID" value="GMA96733.1"/>
    <property type="molecule type" value="Genomic_DNA"/>
</dbReference>
<feature type="transmembrane region" description="Helical" evidence="7">
    <location>
        <begin position="239"/>
        <end position="263"/>
    </location>
</feature>
<reference evidence="10" key="1">
    <citation type="journal article" date="2019" name="Int. J. Syst. Evol. Microbiol.">
        <title>The Global Catalogue of Microorganisms (GCM) 10K type strain sequencing project: providing services to taxonomists for standard genome sequencing and annotation.</title>
        <authorList>
            <consortium name="The Broad Institute Genomics Platform"/>
            <consortium name="The Broad Institute Genome Sequencing Center for Infectious Disease"/>
            <person name="Wu L."/>
            <person name="Ma J."/>
        </authorList>
    </citation>
    <scope>NUCLEOTIDE SEQUENCE [LARGE SCALE GENOMIC DNA]</scope>
    <source>
        <strain evidence="10">NBRC 108894</strain>
    </source>
</reference>
<evidence type="ECO:0000256" key="5">
    <source>
        <dbReference type="ARBA" id="ARBA00023136"/>
    </source>
</evidence>
<evidence type="ECO:0000313" key="10">
    <source>
        <dbReference type="Proteomes" id="UP001157034"/>
    </source>
</evidence>
<evidence type="ECO:0000256" key="4">
    <source>
        <dbReference type="ARBA" id="ARBA00022989"/>
    </source>
</evidence>
<feature type="transmembrane region" description="Helical" evidence="7">
    <location>
        <begin position="82"/>
        <end position="101"/>
    </location>
</feature>
<accession>A0ABQ6K7V9</accession>
<dbReference type="CDD" id="cd17324">
    <property type="entry name" value="MFS_NepI_like"/>
    <property type="match status" value="1"/>
</dbReference>
<keyword evidence="2" id="KW-1003">Cell membrane</keyword>
<organism evidence="9 10">
    <name type="scientific">Pseudolysinimonas kribbensis</name>
    <dbReference type="NCBI Taxonomy" id="433641"/>
    <lineage>
        <taxon>Bacteria</taxon>
        <taxon>Bacillati</taxon>
        <taxon>Actinomycetota</taxon>
        <taxon>Actinomycetes</taxon>
        <taxon>Micrococcales</taxon>
        <taxon>Microbacteriaceae</taxon>
        <taxon>Pseudolysinimonas</taxon>
    </lineage>
</organism>
<dbReference type="InterPro" id="IPR050189">
    <property type="entry name" value="MFS_Efflux_Transporters"/>
</dbReference>
<dbReference type="Gene3D" id="1.20.1250.20">
    <property type="entry name" value="MFS general substrate transporter like domains"/>
    <property type="match status" value="2"/>
</dbReference>
<evidence type="ECO:0000256" key="3">
    <source>
        <dbReference type="ARBA" id="ARBA00022692"/>
    </source>
</evidence>
<feature type="transmembrane region" description="Helical" evidence="7">
    <location>
        <begin position="166"/>
        <end position="190"/>
    </location>
</feature>
<dbReference type="PANTHER" id="PTHR43124">
    <property type="entry name" value="PURINE EFFLUX PUMP PBUE"/>
    <property type="match status" value="1"/>
</dbReference>
<gene>
    <name evidence="9" type="primary">araJ</name>
    <name evidence="9" type="ORF">GCM10025881_35570</name>
</gene>
<feature type="region of interest" description="Disordered" evidence="6">
    <location>
        <begin position="396"/>
        <end position="426"/>
    </location>
</feature>
<protein>
    <submittedName>
        <fullName evidence="9">MFS transporter</fullName>
    </submittedName>
</protein>
<feature type="transmembrane region" description="Helical" evidence="7">
    <location>
        <begin position="17"/>
        <end position="42"/>
    </location>
</feature>
<feature type="transmembrane region" description="Helical" evidence="7">
    <location>
        <begin position="363"/>
        <end position="385"/>
    </location>
</feature>
<keyword evidence="5 7" id="KW-0472">Membrane</keyword>
<feature type="transmembrane region" description="Helical" evidence="7">
    <location>
        <begin position="211"/>
        <end position="233"/>
    </location>
</feature>
<feature type="transmembrane region" description="Helical" evidence="7">
    <location>
        <begin position="330"/>
        <end position="351"/>
    </location>
</feature>
<feature type="transmembrane region" description="Helical" evidence="7">
    <location>
        <begin position="54"/>
        <end position="75"/>
    </location>
</feature>
<feature type="domain" description="Major facilitator superfamily (MFS) profile" evidence="8">
    <location>
        <begin position="16"/>
        <end position="386"/>
    </location>
</feature>
<comment type="subcellular location">
    <subcellularLocation>
        <location evidence="1">Cell membrane</location>
        <topology evidence="1">Multi-pass membrane protein</topology>
    </subcellularLocation>
</comment>